<dbReference type="OrthoDB" id="67700at2759"/>
<evidence type="ECO:0000256" key="1">
    <source>
        <dbReference type="ARBA" id="ARBA00004496"/>
    </source>
</evidence>
<dbReference type="PROSITE" id="PS51258">
    <property type="entry name" value="MHD1"/>
    <property type="match status" value="1"/>
</dbReference>
<dbReference type="AlphaFoldDB" id="A0A1W4WV31"/>
<dbReference type="STRING" id="224129.A0A1W4WV31"/>
<evidence type="ECO:0000313" key="12">
    <source>
        <dbReference type="RefSeq" id="XP_018323998.1"/>
    </source>
</evidence>
<dbReference type="InterPro" id="IPR014770">
    <property type="entry name" value="Munc13_1"/>
</dbReference>
<dbReference type="PANTHER" id="PTHR45999">
    <property type="entry name" value="UNC-13-4A, ISOFORM B"/>
    <property type="match status" value="1"/>
</dbReference>
<dbReference type="CDD" id="cd04009">
    <property type="entry name" value="C2B_Munc13-like"/>
    <property type="match status" value="1"/>
</dbReference>
<evidence type="ECO:0000259" key="9">
    <source>
        <dbReference type="PROSITE" id="PS51258"/>
    </source>
</evidence>
<dbReference type="CTD" id="6769"/>
<dbReference type="Gene3D" id="1.10.357.50">
    <property type="match status" value="1"/>
</dbReference>
<keyword evidence="6" id="KW-0967">Endosome</keyword>
<evidence type="ECO:0000256" key="2">
    <source>
        <dbReference type="ARBA" id="ARBA00004603"/>
    </source>
</evidence>
<dbReference type="InParanoid" id="A0A1W4WV31"/>
<dbReference type="PROSITE" id="PS50004">
    <property type="entry name" value="C2"/>
    <property type="match status" value="2"/>
</dbReference>
<sequence length="1249" mass="144370">MQEELELVMRCIEIIRIREISCESCGALRRSFSRRNPYYKSIYRPKTGDTGRKRDKELPNIEDLQSLVLASHKNTGRRKIREIQNCQKKFLRKTLRQFLYKKKSTPWIKRWRNRKVNPAQPQIQQVDGGFFERFGSLLRESAEIAKEQEQKEQIECAEQAAKVITKIEEETEEDEEKKVKSDEENEEEEIAPSDTEDNKADYIAVGWNIDDLYLEILYEILHNVGCDVSYDIGQTALFSYIQDAFKMSNEKHEELLAKAEQKEAPDILLNVEIIEAKDIAPKDSSGFTDPFVTLYLTSNSSHRYNTSVKTETLNPVWEEHFALPVTDKSIEDTLCLEVWDFDPAESVREKLGKMFQVKGIKGVRKFVKEVAVTATTGQHTNELVGMARIPLKTIPASGMTMWYSLDKKNKLTRQGVVKVHLAFGSEKNQQVAAQEHRHLLRILLLHELESSQVSPYWWCGNFSGQAEAIITQHSVQSGLTVTDVALSQFAVYSSIHRDHPLNFALFSNLIDKLIKPIQTMTVSEEEAKLFWDSVKRLLPSCFATIRKIRKKCPNEKATLKMIKEVLKILSQLITIDPPENFNLFPANLYGWLSYAGEGPNCDINATLRDAISQGASDWFNYILENNQTSDNSEEGKLQNMLKIIQLVRVDLQRAIEYYDRMFQEIMNFQYAKCLYILYQVRIATMVEPEVVTMCKSLKTINYDWNCFSDSEANEPLALGTKLFELYLALQRFVVLGQGLCPADYESFHIRNFYDWFHGGVTQWLDIAVFKALKRIEKAVELDNLKPVDNTVKFSSSALDTLTIFHQIKIFWDQLNWPDVEGSYTFIAKIIDDICRCCVFYADRTSQRVEGLGDRVDVYEKRFEVTSEWCLAINNIDYVRQSLKPFTDKLGMEDVIQQLSELKSPLDAQRCQHTLNNVIENSIDTVRNKIIELLETVTNKMSPAMKRLLVEGAELFSQDSNSIDKVMRYLDNNLATLHEHLSEDNFNRILEIIWENLAEILSDLIQSNIDKRRPPSFFANLRNTLQLMVKCFKQSEGDSECDQLKKVEYLLFINGLETSELIHQVHLDRWREQQNIKQGPFGELTVRAKFEGNVLFVEVMNARNLHPMDSNGLCDSFVKVCLLPEEKFTNIQKPKTQTQNKTQFPLYDETFKINLTSEQKNIKDGLLLFSIRDKDLFGMNTQFIGEAFLHFNEIAQSTESIESHPQLQLPIHRPTNLNTDLMKALESRQGDKLAKEFVKKFKQKMVKETN</sequence>
<feature type="domain" description="C2" evidence="8">
    <location>
        <begin position="1079"/>
        <end position="1203"/>
    </location>
</feature>
<keyword evidence="11" id="KW-1185">Reference proteome</keyword>
<comment type="similarity">
    <text evidence="3">Belongs to the unc-13 family.</text>
</comment>
<evidence type="ECO:0000259" key="8">
    <source>
        <dbReference type="PROSITE" id="PS50004"/>
    </source>
</evidence>
<dbReference type="SMART" id="SM00239">
    <property type="entry name" value="C2"/>
    <property type="match status" value="2"/>
</dbReference>
<dbReference type="KEGG" id="apln:108736171"/>
<dbReference type="Pfam" id="PF00168">
    <property type="entry name" value="C2"/>
    <property type="match status" value="2"/>
</dbReference>
<dbReference type="InterPro" id="IPR014772">
    <property type="entry name" value="Munc13_dom-2"/>
</dbReference>
<evidence type="ECO:0000256" key="7">
    <source>
        <dbReference type="SAM" id="MobiDB-lite"/>
    </source>
</evidence>
<dbReference type="Proteomes" id="UP000192223">
    <property type="component" value="Unplaced"/>
</dbReference>
<dbReference type="PRINTS" id="PR00360">
    <property type="entry name" value="C2DOMAIN"/>
</dbReference>
<dbReference type="RefSeq" id="XP_018323998.1">
    <property type="nucleotide sequence ID" value="XM_018468496.2"/>
</dbReference>
<keyword evidence="4" id="KW-0268">Exocytosis</keyword>
<feature type="region of interest" description="Disordered" evidence="7">
    <location>
        <begin position="167"/>
        <end position="196"/>
    </location>
</feature>
<reference evidence="12" key="1">
    <citation type="submission" date="2025-08" db="UniProtKB">
        <authorList>
            <consortium name="RefSeq"/>
        </authorList>
    </citation>
    <scope>IDENTIFICATION</scope>
    <source>
        <tissue evidence="12">Entire body</tissue>
    </source>
</reference>
<dbReference type="GeneID" id="108736171"/>
<evidence type="ECO:0000259" key="10">
    <source>
        <dbReference type="PROSITE" id="PS51259"/>
    </source>
</evidence>
<feature type="compositionally biased region" description="Acidic residues" evidence="7">
    <location>
        <begin position="183"/>
        <end position="195"/>
    </location>
</feature>
<dbReference type="FunCoup" id="A0A1W4WV31">
    <property type="interactions" value="10"/>
</dbReference>
<feature type="domain" description="C2" evidence="8">
    <location>
        <begin position="250"/>
        <end position="374"/>
    </location>
</feature>
<accession>A0A1W4WV31</accession>
<gene>
    <name evidence="12" type="primary">LOC108736171</name>
</gene>
<dbReference type="InterPro" id="IPR000008">
    <property type="entry name" value="C2_dom"/>
</dbReference>
<dbReference type="PROSITE" id="PS51259">
    <property type="entry name" value="MHD2"/>
    <property type="match status" value="1"/>
</dbReference>
<evidence type="ECO:0000313" key="11">
    <source>
        <dbReference type="Proteomes" id="UP000192223"/>
    </source>
</evidence>
<dbReference type="GO" id="GO:0099503">
    <property type="term" value="C:secretory vesicle"/>
    <property type="evidence" value="ECO:0007669"/>
    <property type="project" value="TreeGrafter"/>
</dbReference>
<dbReference type="PANTHER" id="PTHR45999:SF2">
    <property type="entry name" value="PROTEIN UNC-13 HOMOLOG 4B"/>
    <property type="match status" value="1"/>
</dbReference>
<dbReference type="GO" id="GO:0005770">
    <property type="term" value="C:late endosome"/>
    <property type="evidence" value="ECO:0007669"/>
    <property type="project" value="UniProtKB-SubCell"/>
</dbReference>
<dbReference type="Gene3D" id="2.60.40.150">
    <property type="entry name" value="C2 domain"/>
    <property type="match status" value="2"/>
</dbReference>
<keyword evidence="5" id="KW-0963">Cytoplasm</keyword>
<evidence type="ECO:0000256" key="4">
    <source>
        <dbReference type="ARBA" id="ARBA00022483"/>
    </source>
</evidence>
<evidence type="ECO:0000256" key="3">
    <source>
        <dbReference type="ARBA" id="ARBA00005823"/>
    </source>
</evidence>
<feature type="domain" description="MHD2" evidence="10">
    <location>
        <begin position="959"/>
        <end position="1064"/>
    </location>
</feature>
<evidence type="ECO:0000256" key="5">
    <source>
        <dbReference type="ARBA" id="ARBA00022490"/>
    </source>
</evidence>
<dbReference type="InterPro" id="IPR052095">
    <property type="entry name" value="UNC-13_domain"/>
</dbReference>
<evidence type="ECO:0000256" key="6">
    <source>
        <dbReference type="ARBA" id="ARBA00022753"/>
    </source>
</evidence>
<proteinExistence type="inferred from homology"/>
<organism evidence="11 12">
    <name type="scientific">Agrilus planipennis</name>
    <name type="common">Emerald ash borer</name>
    <name type="synonym">Agrilus marcopoli</name>
    <dbReference type="NCBI Taxonomy" id="224129"/>
    <lineage>
        <taxon>Eukaryota</taxon>
        <taxon>Metazoa</taxon>
        <taxon>Ecdysozoa</taxon>
        <taxon>Arthropoda</taxon>
        <taxon>Hexapoda</taxon>
        <taxon>Insecta</taxon>
        <taxon>Pterygota</taxon>
        <taxon>Neoptera</taxon>
        <taxon>Endopterygota</taxon>
        <taxon>Coleoptera</taxon>
        <taxon>Polyphaga</taxon>
        <taxon>Elateriformia</taxon>
        <taxon>Buprestoidea</taxon>
        <taxon>Buprestidae</taxon>
        <taxon>Agrilinae</taxon>
        <taxon>Agrilus</taxon>
    </lineage>
</organism>
<comment type="subcellular location">
    <subcellularLocation>
        <location evidence="1">Cytoplasm</location>
    </subcellularLocation>
    <subcellularLocation>
        <location evidence="2">Late endosome</location>
    </subcellularLocation>
</comment>
<name>A0A1W4WV31_AGRPL</name>
<feature type="domain" description="MHD1" evidence="9">
    <location>
        <begin position="723"/>
        <end position="844"/>
    </location>
</feature>
<protein>
    <submittedName>
        <fullName evidence="12">Protein unc-13 homolog 4B isoform X1</fullName>
    </submittedName>
</protein>
<dbReference type="InterPro" id="IPR035892">
    <property type="entry name" value="C2_domain_sf"/>
</dbReference>
<dbReference type="GO" id="GO:0006887">
    <property type="term" value="P:exocytosis"/>
    <property type="evidence" value="ECO:0007669"/>
    <property type="project" value="UniProtKB-KW"/>
</dbReference>
<dbReference type="SUPFAM" id="SSF49562">
    <property type="entry name" value="C2 domain (Calcium/lipid-binding domain, CaLB)"/>
    <property type="match status" value="2"/>
</dbReference>